<reference evidence="8 9" key="1">
    <citation type="journal article" date="2008" name="DNA Res.">
        <title>Determination of the genome sequence of Porphyromonas gingivalis strain ATCC 33277 and genomic comparison with strain W83 revealed extensive genome rearrangements in P. gingivalis.</title>
        <authorList>
            <person name="Naito M."/>
            <person name="Hirakawa H."/>
            <person name="Yamashita A."/>
            <person name="Ohara N."/>
            <person name="Shoji M."/>
            <person name="Yukitake H."/>
            <person name="Nakayama K."/>
            <person name="Toh H."/>
            <person name="Yoshimura F."/>
            <person name="Kuhara S."/>
            <person name="Hattori M."/>
            <person name="Hayashi T."/>
            <person name="Nakayama K."/>
        </authorList>
    </citation>
    <scope>NUCLEOTIDE SEQUENCE [LARGE SCALE GENOMIC DNA]</scope>
    <source>
        <strain evidence="9">ATCC 33277 / DSM 20709 / CIP 103683 / JCM 12257 / NCTC 11834 / 2561</strain>
    </source>
</reference>
<evidence type="ECO:0000256" key="4">
    <source>
        <dbReference type="ARBA" id="ARBA00023027"/>
    </source>
</evidence>
<protein>
    <submittedName>
        <fullName evidence="8">Putative oxidoreductase Gfo/Idh/MocA family</fullName>
    </submittedName>
</protein>
<comment type="cofactor">
    <cofactor evidence="1">
        <name>NAD(+)</name>
        <dbReference type="ChEBI" id="CHEBI:57540"/>
    </cofactor>
</comment>
<sequence length="495" mass="55862">MHTEVQEYGLSLRWVRFIFAAKEILINMVYKVFLSLCIGLALSASAALHAQKAVSGHASIQVETPARSSGQKHVLQLVTPKLETVRIGIIGLGMRGPGAVERFTKIPGTQIVALCDVLPERVEKTQEILVKAGLPEAAAYSGSEDTWKKLCERKDIDLVYIVTDWKTHAEMGVYAMEHGKHAAIEVPAAMTLEEIWKLIDTSERTRKHCIQLENCVYDFFELTTLNMAHQGVFGEILHAEGAYIHNLEDFWPYYWNNWRLDYNRKHRGDVYATHGMGPACQLLDIHRGDRMKTIVAMDTKAVNGPAYIKNKTGEVVADFQNGDQTTSLIRTEKGKTLLIQHNVMTPRPYSRKYQAVGTDGFADKYPLEMYCLRPAQVDSDIAPDHEKLNAHGPVSEEVKKALMEKYKHPIHRELEETAKKVGGHGGMDYIMDYRLIYCLRNGLPLDMDVYDLAEWCCLAELSRISIENGSAPVAIPDFTRGNWDKVKGYRHAMAE</sequence>
<dbReference type="Proteomes" id="UP000008842">
    <property type="component" value="Chromosome"/>
</dbReference>
<dbReference type="AlphaFoldDB" id="B2RIM4"/>
<dbReference type="KEGG" id="pgn:PGN_0700"/>
<keyword evidence="4" id="KW-0520">NAD</keyword>
<dbReference type="Pfam" id="PF21252">
    <property type="entry name" value="Glyco_hydro_109_C"/>
    <property type="match status" value="1"/>
</dbReference>
<dbReference type="PANTHER" id="PTHR43818:SF1">
    <property type="entry name" value="GLYCOSYL HYDROLASE FAMILY 109 PROTEIN"/>
    <property type="match status" value="1"/>
</dbReference>
<dbReference type="SUPFAM" id="SSF55347">
    <property type="entry name" value="Glyceraldehyde-3-phosphate dehydrogenase-like, C-terminal domain"/>
    <property type="match status" value="1"/>
</dbReference>
<evidence type="ECO:0000313" key="8">
    <source>
        <dbReference type="EMBL" id="BAG33219.1"/>
    </source>
</evidence>
<accession>B2RIM4</accession>
<name>B2RIM4_PORG3</name>
<evidence type="ECO:0000256" key="3">
    <source>
        <dbReference type="ARBA" id="ARBA00022801"/>
    </source>
</evidence>
<evidence type="ECO:0000256" key="5">
    <source>
        <dbReference type="ARBA" id="ARBA00023295"/>
    </source>
</evidence>
<dbReference type="HOGENOM" id="CLU_046965_0_0_10"/>
<dbReference type="PANTHER" id="PTHR43818">
    <property type="entry name" value="BCDNA.GH03377"/>
    <property type="match status" value="1"/>
</dbReference>
<evidence type="ECO:0000256" key="2">
    <source>
        <dbReference type="ARBA" id="ARBA00009329"/>
    </source>
</evidence>
<keyword evidence="3" id="KW-0378">Hydrolase</keyword>
<dbReference type="GO" id="GO:0000166">
    <property type="term" value="F:nucleotide binding"/>
    <property type="evidence" value="ECO:0007669"/>
    <property type="project" value="InterPro"/>
</dbReference>
<dbReference type="SUPFAM" id="SSF51735">
    <property type="entry name" value="NAD(P)-binding Rossmann-fold domains"/>
    <property type="match status" value="1"/>
</dbReference>
<gene>
    <name evidence="8" type="ordered locus">PGN_0700</name>
</gene>
<feature type="domain" description="Gfo/Idh/MocA-like oxidoreductase N-terminal" evidence="6">
    <location>
        <begin position="85"/>
        <end position="208"/>
    </location>
</feature>
<dbReference type="InterPro" id="IPR036291">
    <property type="entry name" value="NAD(P)-bd_dom_sf"/>
</dbReference>
<dbReference type="SMR" id="B2RIM4"/>
<dbReference type="InterPro" id="IPR049303">
    <property type="entry name" value="Glyco_hydro_109_C"/>
</dbReference>
<proteinExistence type="inferred from homology"/>
<keyword evidence="5" id="KW-0326">Glycosidase</keyword>
<feature type="domain" description="Glycosyl hydrolase 109 C-terminal" evidence="7">
    <location>
        <begin position="222"/>
        <end position="365"/>
    </location>
</feature>
<comment type="similarity">
    <text evidence="2">Belongs to the Gfo/Idh/MocA family. Glycosyl hydrolase 109 subfamily.</text>
</comment>
<evidence type="ECO:0000313" key="9">
    <source>
        <dbReference type="Proteomes" id="UP000008842"/>
    </source>
</evidence>
<dbReference type="CAZy" id="GH109">
    <property type="family name" value="Glycoside Hydrolase Family 109"/>
</dbReference>
<dbReference type="InterPro" id="IPR000683">
    <property type="entry name" value="Gfo/Idh/MocA-like_OxRdtase_N"/>
</dbReference>
<organism evidence="8 9">
    <name type="scientific">Porphyromonas gingivalis (strain ATCC 33277 / DSM 20709 / CIP 103683 / JCM 12257 / NCTC 11834 / 2561)</name>
    <dbReference type="NCBI Taxonomy" id="431947"/>
    <lineage>
        <taxon>Bacteria</taxon>
        <taxon>Pseudomonadati</taxon>
        <taxon>Bacteroidota</taxon>
        <taxon>Bacteroidia</taxon>
        <taxon>Bacteroidales</taxon>
        <taxon>Porphyromonadaceae</taxon>
        <taxon>Porphyromonas</taxon>
    </lineage>
</organism>
<dbReference type="eggNOG" id="COG0673">
    <property type="taxonomic scope" value="Bacteria"/>
</dbReference>
<evidence type="ECO:0000256" key="1">
    <source>
        <dbReference type="ARBA" id="ARBA00001911"/>
    </source>
</evidence>
<dbReference type="Pfam" id="PF01408">
    <property type="entry name" value="GFO_IDH_MocA"/>
    <property type="match status" value="1"/>
</dbReference>
<dbReference type="InterPro" id="IPR050463">
    <property type="entry name" value="Gfo/Idh/MocA_oxidrdct_glycsds"/>
</dbReference>
<evidence type="ECO:0000259" key="7">
    <source>
        <dbReference type="Pfam" id="PF21252"/>
    </source>
</evidence>
<evidence type="ECO:0000259" key="6">
    <source>
        <dbReference type="Pfam" id="PF01408"/>
    </source>
</evidence>
<dbReference type="EMBL" id="AP009380">
    <property type="protein sequence ID" value="BAG33219.1"/>
    <property type="molecule type" value="Genomic_DNA"/>
</dbReference>
<dbReference type="Gene3D" id="3.30.360.10">
    <property type="entry name" value="Dihydrodipicolinate Reductase, domain 2"/>
    <property type="match status" value="1"/>
</dbReference>
<dbReference type="Gene3D" id="3.40.50.720">
    <property type="entry name" value="NAD(P)-binding Rossmann-like Domain"/>
    <property type="match status" value="1"/>
</dbReference>
<dbReference type="GO" id="GO:0016798">
    <property type="term" value="F:hydrolase activity, acting on glycosyl bonds"/>
    <property type="evidence" value="ECO:0007669"/>
    <property type="project" value="UniProtKB-KW"/>
</dbReference>